<dbReference type="GO" id="GO:0015562">
    <property type="term" value="F:efflux transmembrane transporter activity"/>
    <property type="evidence" value="ECO:0007669"/>
    <property type="project" value="InterPro"/>
</dbReference>
<dbReference type="GO" id="GO:0015288">
    <property type="term" value="F:porin activity"/>
    <property type="evidence" value="ECO:0007669"/>
    <property type="project" value="TreeGrafter"/>
</dbReference>
<dbReference type="PANTHER" id="PTHR30026:SF20">
    <property type="entry name" value="OUTER MEMBRANE PROTEIN TOLC"/>
    <property type="match status" value="1"/>
</dbReference>
<dbReference type="RefSeq" id="WP_328595535.1">
    <property type="nucleotide sequence ID" value="NZ_WHUF01000004.1"/>
</dbReference>
<dbReference type="InterPro" id="IPR051906">
    <property type="entry name" value="TolC-like"/>
</dbReference>
<sequence length="454" mass="49997">MAHILKRAQRLTVMASAVAAAALLYTPAAGALGLMEAYRAALQNDATYRSAYYASEAGKENRALGLSNLLPQVSANYGLTQVRNTVTQAPPLPVLPQQIYARDYLSRSTGIQVRQSLFNLDGYARYKQGGYQADYTAAQFESQQQEVVSRVISAYLDTLYKGDLLMLAKVERDVYVEQRKVNDRLFEKGEGTRTDMLESQARLDSSEAAVLEAQDALALSRTTLGSIIGGDVGELDKLVPDFQTRPLDSVSFEEWKRIALERNPDIKTLGYGVDIARLEVLKARAGHAPRIDLVGNYSRSASDSIQTYDQSTVSRSIGIQVNIPLYSGGSVNAQSRMAVANQEKAKADLQIQIDKTVAELRKDFDFMLSAITRVNALQKAVASSELLIKATQQSVKGGVRINLDVLNATQQLYVNKRDLAQARYNYLITMLRMRAAAGTLSEADVREIAPYFRG</sequence>
<dbReference type="EMBL" id="WHUF01000004">
    <property type="protein sequence ID" value="MQA21199.1"/>
    <property type="molecule type" value="Genomic_DNA"/>
</dbReference>
<keyword evidence="5" id="KW-0812">Transmembrane</keyword>
<evidence type="ECO:0000313" key="9">
    <source>
        <dbReference type="Proteomes" id="UP000444318"/>
    </source>
</evidence>
<evidence type="ECO:0000256" key="4">
    <source>
        <dbReference type="ARBA" id="ARBA00022452"/>
    </source>
</evidence>
<dbReference type="AlphaFoldDB" id="A0A843SAF3"/>
<gene>
    <name evidence="8" type="ORF">GEV01_16895</name>
</gene>
<dbReference type="InterPro" id="IPR003423">
    <property type="entry name" value="OMP_efflux"/>
</dbReference>
<evidence type="ECO:0000256" key="2">
    <source>
        <dbReference type="ARBA" id="ARBA00007613"/>
    </source>
</evidence>
<evidence type="ECO:0000256" key="3">
    <source>
        <dbReference type="ARBA" id="ARBA00022448"/>
    </source>
</evidence>
<evidence type="ECO:0000313" key="8">
    <source>
        <dbReference type="EMBL" id="MQA21199.1"/>
    </source>
</evidence>
<keyword evidence="7" id="KW-0998">Cell outer membrane</keyword>
<evidence type="ECO:0000256" key="1">
    <source>
        <dbReference type="ARBA" id="ARBA00004442"/>
    </source>
</evidence>
<dbReference type="PANTHER" id="PTHR30026">
    <property type="entry name" value="OUTER MEMBRANE PROTEIN TOLC"/>
    <property type="match status" value="1"/>
</dbReference>
<dbReference type="GO" id="GO:0009279">
    <property type="term" value="C:cell outer membrane"/>
    <property type="evidence" value="ECO:0007669"/>
    <property type="project" value="UniProtKB-SubCell"/>
</dbReference>
<dbReference type="InterPro" id="IPR010130">
    <property type="entry name" value="T1SS_OMP_TolC"/>
</dbReference>
<keyword evidence="6" id="KW-0472">Membrane</keyword>
<accession>A0A843SAF3</accession>
<dbReference type="Gene3D" id="1.20.1600.10">
    <property type="entry name" value="Outer membrane efflux proteins (OEP)"/>
    <property type="match status" value="1"/>
</dbReference>
<dbReference type="Proteomes" id="UP000444318">
    <property type="component" value="Unassembled WGS sequence"/>
</dbReference>
<organism evidence="8 9">
    <name type="scientific">Rugamonas rivuli</name>
    <dbReference type="NCBI Taxonomy" id="2743358"/>
    <lineage>
        <taxon>Bacteria</taxon>
        <taxon>Pseudomonadati</taxon>
        <taxon>Pseudomonadota</taxon>
        <taxon>Betaproteobacteria</taxon>
        <taxon>Burkholderiales</taxon>
        <taxon>Oxalobacteraceae</taxon>
        <taxon>Telluria group</taxon>
        <taxon>Rugamonas</taxon>
    </lineage>
</organism>
<reference evidence="8 9" key="1">
    <citation type="submission" date="2019-10" db="EMBL/GenBank/DDBJ databases">
        <title>Two novel species isolated from a subtropical stream in China.</title>
        <authorList>
            <person name="Lu H."/>
        </authorList>
    </citation>
    <scope>NUCLEOTIDE SEQUENCE [LARGE SCALE GENOMIC DNA]</scope>
    <source>
        <strain evidence="8 9">FT103W</strain>
    </source>
</reference>
<dbReference type="Pfam" id="PF02321">
    <property type="entry name" value="OEP"/>
    <property type="match status" value="2"/>
</dbReference>
<keyword evidence="9" id="KW-1185">Reference proteome</keyword>
<keyword evidence="4" id="KW-1134">Transmembrane beta strand</keyword>
<comment type="caution">
    <text evidence="8">The sequence shown here is derived from an EMBL/GenBank/DDBJ whole genome shotgun (WGS) entry which is preliminary data.</text>
</comment>
<evidence type="ECO:0000256" key="5">
    <source>
        <dbReference type="ARBA" id="ARBA00022692"/>
    </source>
</evidence>
<name>A0A843SAF3_9BURK</name>
<dbReference type="GO" id="GO:1990281">
    <property type="term" value="C:efflux pump complex"/>
    <property type="evidence" value="ECO:0007669"/>
    <property type="project" value="TreeGrafter"/>
</dbReference>
<evidence type="ECO:0000256" key="7">
    <source>
        <dbReference type="ARBA" id="ARBA00023237"/>
    </source>
</evidence>
<protein>
    <submittedName>
        <fullName evidence="8">TolC family outer membrane protein</fullName>
    </submittedName>
</protein>
<comment type="subcellular location">
    <subcellularLocation>
        <location evidence="1">Cell outer membrane</location>
    </subcellularLocation>
</comment>
<evidence type="ECO:0000256" key="6">
    <source>
        <dbReference type="ARBA" id="ARBA00023136"/>
    </source>
</evidence>
<keyword evidence="3" id="KW-0813">Transport</keyword>
<dbReference type="NCBIfam" id="TIGR01844">
    <property type="entry name" value="type_I_sec_TolC"/>
    <property type="match status" value="1"/>
</dbReference>
<dbReference type="SUPFAM" id="SSF56954">
    <property type="entry name" value="Outer membrane efflux proteins (OEP)"/>
    <property type="match status" value="1"/>
</dbReference>
<proteinExistence type="inferred from homology"/>
<comment type="similarity">
    <text evidence="2">Belongs to the outer membrane factor (OMF) (TC 1.B.17) family.</text>
</comment>